<protein>
    <submittedName>
        <fullName evidence="1">4585_t:CDS:1</fullName>
    </submittedName>
</protein>
<keyword evidence="2" id="KW-1185">Reference proteome</keyword>
<dbReference type="Proteomes" id="UP000789702">
    <property type="component" value="Unassembled WGS sequence"/>
</dbReference>
<evidence type="ECO:0000313" key="1">
    <source>
        <dbReference type="EMBL" id="CAG8449075.1"/>
    </source>
</evidence>
<name>A0ACA9K2Z3_9GLOM</name>
<evidence type="ECO:0000313" key="2">
    <source>
        <dbReference type="Proteomes" id="UP000789702"/>
    </source>
</evidence>
<comment type="caution">
    <text evidence="1">The sequence shown here is derived from an EMBL/GenBank/DDBJ whole genome shotgun (WGS) entry which is preliminary data.</text>
</comment>
<sequence length="57" mass="6684">MADRPEECALQLDDYFECLHHTKECELTLNALVLLNKTTELYGPLVCKCRKWIVEQD</sequence>
<proteinExistence type="predicted"/>
<gene>
    <name evidence="1" type="ORF">DHETER_LOCUS740</name>
</gene>
<organism evidence="1 2">
    <name type="scientific">Dentiscutata heterogama</name>
    <dbReference type="NCBI Taxonomy" id="1316150"/>
    <lineage>
        <taxon>Eukaryota</taxon>
        <taxon>Fungi</taxon>
        <taxon>Fungi incertae sedis</taxon>
        <taxon>Mucoromycota</taxon>
        <taxon>Glomeromycotina</taxon>
        <taxon>Glomeromycetes</taxon>
        <taxon>Diversisporales</taxon>
        <taxon>Gigasporaceae</taxon>
        <taxon>Dentiscutata</taxon>
    </lineage>
</organism>
<reference evidence="1" key="1">
    <citation type="submission" date="2021-06" db="EMBL/GenBank/DDBJ databases">
        <authorList>
            <person name="Kallberg Y."/>
            <person name="Tangrot J."/>
            <person name="Rosling A."/>
        </authorList>
    </citation>
    <scope>NUCLEOTIDE SEQUENCE</scope>
    <source>
        <strain evidence="1">IL203A</strain>
    </source>
</reference>
<dbReference type="EMBL" id="CAJVPU010000395">
    <property type="protein sequence ID" value="CAG8449075.1"/>
    <property type="molecule type" value="Genomic_DNA"/>
</dbReference>
<accession>A0ACA9K2Z3</accession>